<keyword evidence="2" id="KW-1185">Reference proteome</keyword>
<accession>A0AA39VCW6</accession>
<dbReference type="AlphaFoldDB" id="A0AA39VCW6"/>
<gene>
    <name evidence="1" type="ORF">LWI29_006938</name>
</gene>
<name>A0AA39VCW6_ACESA</name>
<organism evidence="1 2">
    <name type="scientific">Acer saccharum</name>
    <name type="common">Sugar maple</name>
    <dbReference type="NCBI Taxonomy" id="4024"/>
    <lineage>
        <taxon>Eukaryota</taxon>
        <taxon>Viridiplantae</taxon>
        <taxon>Streptophyta</taxon>
        <taxon>Embryophyta</taxon>
        <taxon>Tracheophyta</taxon>
        <taxon>Spermatophyta</taxon>
        <taxon>Magnoliopsida</taxon>
        <taxon>eudicotyledons</taxon>
        <taxon>Gunneridae</taxon>
        <taxon>Pentapetalae</taxon>
        <taxon>rosids</taxon>
        <taxon>malvids</taxon>
        <taxon>Sapindales</taxon>
        <taxon>Sapindaceae</taxon>
        <taxon>Hippocastanoideae</taxon>
        <taxon>Acereae</taxon>
        <taxon>Acer</taxon>
    </lineage>
</organism>
<proteinExistence type="predicted"/>
<evidence type="ECO:0000313" key="2">
    <source>
        <dbReference type="Proteomes" id="UP001168877"/>
    </source>
</evidence>
<reference evidence="1" key="1">
    <citation type="journal article" date="2022" name="Plant J.">
        <title>Strategies of tolerance reflected in two North American maple genomes.</title>
        <authorList>
            <person name="McEvoy S.L."/>
            <person name="Sezen U.U."/>
            <person name="Trouern-Trend A."/>
            <person name="McMahon S.M."/>
            <person name="Schaberg P.G."/>
            <person name="Yang J."/>
            <person name="Wegrzyn J.L."/>
            <person name="Swenson N.G."/>
        </authorList>
    </citation>
    <scope>NUCLEOTIDE SEQUENCE</scope>
    <source>
        <strain evidence="1">NS2018</strain>
    </source>
</reference>
<evidence type="ECO:0000313" key="1">
    <source>
        <dbReference type="EMBL" id="KAK0573358.1"/>
    </source>
</evidence>
<dbReference type="Proteomes" id="UP001168877">
    <property type="component" value="Unassembled WGS sequence"/>
</dbReference>
<protein>
    <submittedName>
        <fullName evidence="1">Uncharacterized protein</fullName>
    </submittedName>
</protein>
<dbReference type="EMBL" id="JAUESC010000387">
    <property type="protein sequence ID" value="KAK0573358.1"/>
    <property type="molecule type" value="Genomic_DNA"/>
</dbReference>
<sequence>MELYFQCFHNVSYKFPPSYWANNINLTTPNSKPSLINIRFSHSFGLCFSRETNALLLLRLNNSSIPFLYRDE</sequence>
<reference evidence="1" key="2">
    <citation type="submission" date="2023-06" db="EMBL/GenBank/DDBJ databases">
        <authorList>
            <person name="Swenson N.G."/>
            <person name="Wegrzyn J.L."/>
            <person name="Mcevoy S.L."/>
        </authorList>
    </citation>
    <scope>NUCLEOTIDE SEQUENCE</scope>
    <source>
        <strain evidence="1">NS2018</strain>
        <tissue evidence="1">Leaf</tissue>
    </source>
</reference>
<comment type="caution">
    <text evidence="1">The sequence shown here is derived from an EMBL/GenBank/DDBJ whole genome shotgun (WGS) entry which is preliminary data.</text>
</comment>